<evidence type="ECO:0000259" key="1">
    <source>
        <dbReference type="PROSITE" id="PS51186"/>
    </source>
</evidence>
<accession>A0A4S1E329</accession>
<protein>
    <submittedName>
        <fullName evidence="2">GNAT family N-acetyltransferase</fullName>
    </submittedName>
</protein>
<gene>
    <name evidence="2" type="ORF">EM932_02195</name>
</gene>
<organism evidence="2 3">
    <name type="scientific">Flavivirga rizhaonensis</name>
    <dbReference type="NCBI Taxonomy" id="2559571"/>
    <lineage>
        <taxon>Bacteria</taxon>
        <taxon>Pseudomonadati</taxon>
        <taxon>Bacteroidota</taxon>
        <taxon>Flavobacteriia</taxon>
        <taxon>Flavobacteriales</taxon>
        <taxon>Flavobacteriaceae</taxon>
        <taxon>Flavivirga</taxon>
    </lineage>
</organism>
<proteinExistence type="predicted"/>
<dbReference type="SUPFAM" id="SSF55729">
    <property type="entry name" value="Acyl-CoA N-acyltransferases (Nat)"/>
    <property type="match status" value="1"/>
</dbReference>
<evidence type="ECO:0000313" key="2">
    <source>
        <dbReference type="EMBL" id="TGV04352.1"/>
    </source>
</evidence>
<dbReference type="RefSeq" id="WP_135875037.1">
    <property type="nucleotide sequence ID" value="NZ_SRSO01000002.1"/>
</dbReference>
<dbReference type="AlphaFoldDB" id="A0A4S1E329"/>
<comment type="caution">
    <text evidence="2">The sequence shown here is derived from an EMBL/GenBank/DDBJ whole genome shotgun (WGS) entry which is preliminary data.</text>
</comment>
<dbReference type="Gene3D" id="3.40.630.30">
    <property type="match status" value="1"/>
</dbReference>
<feature type="domain" description="N-acetyltransferase" evidence="1">
    <location>
        <begin position="1"/>
        <end position="151"/>
    </location>
</feature>
<dbReference type="EMBL" id="SRSO01000002">
    <property type="protein sequence ID" value="TGV04352.1"/>
    <property type="molecule type" value="Genomic_DNA"/>
</dbReference>
<dbReference type="InterPro" id="IPR000182">
    <property type="entry name" value="GNAT_dom"/>
</dbReference>
<dbReference type="CDD" id="cd04301">
    <property type="entry name" value="NAT_SF"/>
    <property type="match status" value="1"/>
</dbReference>
<keyword evidence="3" id="KW-1185">Reference proteome</keyword>
<dbReference type="PROSITE" id="PS51186">
    <property type="entry name" value="GNAT"/>
    <property type="match status" value="1"/>
</dbReference>
<dbReference type="Pfam" id="PF00583">
    <property type="entry name" value="Acetyltransf_1"/>
    <property type="match status" value="1"/>
</dbReference>
<dbReference type="Proteomes" id="UP000307602">
    <property type="component" value="Unassembled WGS sequence"/>
</dbReference>
<keyword evidence="2" id="KW-0808">Transferase</keyword>
<name>A0A4S1E329_9FLAO</name>
<dbReference type="Pfam" id="PF14268">
    <property type="entry name" value="YoaP"/>
    <property type="match status" value="1"/>
</dbReference>
<dbReference type="OrthoDB" id="3172674at2"/>
<dbReference type="InterPro" id="IPR016181">
    <property type="entry name" value="Acyl_CoA_acyltransferase"/>
</dbReference>
<dbReference type="GO" id="GO:0016747">
    <property type="term" value="F:acyltransferase activity, transferring groups other than amino-acyl groups"/>
    <property type="evidence" value="ECO:0007669"/>
    <property type="project" value="InterPro"/>
</dbReference>
<sequence length="251" mass="29450">MKIINVTPENVQEETFFCIKDIKNLGFDSKRKWFEKRYKEGINLRILKNEDNKMIGFIEFIPASKAWRPINAGNFMFIHCMYIYSKKDRSRGYGKMLINEAEKEAKKHKMAGLCIMTSKGSWMANKTIFEKHGFTEIGKKGRFELLSKKWDKNVSNPKLIDWTKQQYKYKGWHLLYADQCPWHEKSVFNLLNTAMDYDVDIKVTKINTAQEAKNGPSGFGVFGLLHNGKLLEDHYISATRFRNILKKELQN</sequence>
<reference evidence="2 3" key="1">
    <citation type="submission" date="2019-04" db="EMBL/GenBank/DDBJ databases">
        <authorList>
            <person name="Liu A."/>
        </authorList>
    </citation>
    <scope>NUCLEOTIDE SEQUENCE [LARGE SCALE GENOMIC DNA]</scope>
    <source>
        <strain evidence="2 3">RZ03</strain>
    </source>
</reference>
<evidence type="ECO:0000313" key="3">
    <source>
        <dbReference type="Proteomes" id="UP000307602"/>
    </source>
</evidence>
<dbReference type="InterPro" id="IPR025685">
    <property type="entry name" value="YoaP-like_dom"/>
</dbReference>